<evidence type="ECO:0000259" key="8">
    <source>
        <dbReference type="Pfam" id="PF12704"/>
    </source>
</evidence>
<keyword evidence="4 6" id="KW-1133">Transmembrane helix</keyword>
<organism evidence="9 10">
    <name type="scientific">Agaribacillus aureus</name>
    <dbReference type="NCBI Taxonomy" id="3051825"/>
    <lineage>
        <taxon>Bacteria</taxon>
        <taxon>Pseudomonadati</taxon>
        <taxon>Bacteroidota</taxon>
        <taxon>Cytophagia</taxon>
        <taxon>Cytophagales</taxon>
        <taxon>Splendidivirgaceae</taxon>
        <taxon>Agaribacillus</taxon>
    </lineage>
</organism>
<accession>A0ABT8L2H4</accession>
<dbReference type="EMBL" id="JAUJEB010000001">
    <property type="protein sequence ID" value="MDN5211947.1"/>
    <property type="molecule type" value="Genomic_DNA"/>
</dbReference>
<feature type="domain" description="MacB-like periplasmic core" evidence="8">
    <location>
        <begin position="532"/>
        <end position="676"/>
    </location>
</feature>
<comment type="subcellular location">
    <subcellularLocation>
        <location evidence="1">Cell membrane</location>
        <topology evidence="1">Multi-pass membrane protein</topology>
    </subcellularLocation>
</comment>
<feature type="transmembrane region" description="Helical" evidence="6">
    <location>
        <begin position="835"/>
        <end position="855"/>
    </location>
</feature>
<dbReference type="InterPro" id="IPR050250">
    <property type="entry name" value="Macrolide_Exporter_MacB"/>
</dbReference>
<sequence>MPTQRPPKLADKLLSWLCKPELLEEILGDLHAHFNRNCLGQGKRKARLMYWIQVLHFLRPFAIKKNRGINLAPYSMFKNNFKIAIRTSWRHKGYSAINLLGLAIGIAAFLIIVLYINDELSYDQFHADSDRVYRVVVDVEKGSYKSAQKSTPGALREALLNEVAEVEQATYLHPCGWGKVLLWNEKYRYYDKNLLFADQWFFDVFSFQFIHGNARSAFEDPLSVVLTESMAIRFFGSSSEAFGQTLTYNLFNHDKSLKVTAIIKDVPARSHLQFDFLLASAMIRPQYVNNWGTDRHVHTYIKVRPQVSMAEVDRKIQDIIDRYAIKLEGETHTYTTQPMTGLNGIHLSPPRRGEITPPGNKLYIQVLLAVAIFMLLIAGINYVNLATARSATRAKEIGIRKVAGALRKTIMHQFLAESMLLSLLAGIIAVGLTALALPFFNNLMQKQLSLLTIDNPVVWLSIPVIVLVFGLISGLYPAFYLSSFKPVAALRKQIVVKATGVDLRKVLVVSQFALSAFLIVGMIVAQRQMAYIQSADLGFDKDQVIVIDNFNKTPKWDRDYIIRNKFERLSGVTRAGGTLENMVGTRRGATGTIQLNADSPEFPSLAQLVDERYLEVFGLEFVEGRNFLTSNPSNAQAGIILNETAARKMGILGSAVGQKVGGAGGETVVGVVKDFHASTLHHEVLPYAFIYHPGAYNAVLKLSGGAIPETLTQMEEIWKKFVPNAPMEYYFLDDRINWVYESELNFKTLFTTMTGLALIIACMGLLGLVAFMAQQRTREIGIRKVLGASVPVLIKLLSKDFLILIVLANLIAWPIAYLSMNKWLENFAYHINIDWSVFLFSGAIAFVVAALTVSFHTFRTAVSNPVNSLRDG</sequence>
<dbReference type="PANTHER" id="PTHR30572">
    <property type="entry name" value="MEMBRANE COMPONENT OF TRANSPORTER-RELATED"/>
    <property type="match status" value="1"/>
</dbReference>
<reference evidence="9" key="1">
    <citation type="submission" date="2023-06" db="EMBL/GenBank/DDBJ databases">
        <title>Genomic of Agaribacillus aureum.</title>
        <authorList>
            <person name="Wang G."/>
        </authorList>
    </citation>
    <scope>NUCLEOTIDE SEQUENCE</scope>
    <source>
        <strain evidence="9">BMA12</strain>
    </source>
</reference>
<evidence type="ECO:0000313" key="10">
    <source>
        <dbReference type="Proteomes" id="UP001172083"/>
    </source>
</evidence>
<name>A0ABT8L2H4_9BACT</name>
<dbReference type="InterPro" id="IPR025857">
    <property type="entry name" value="MacB_PCD"/>
</dbReference>
<evidence type="ECO:0000256" key="1">
    <source>
        <dbReference type="ARBA" id="ARBA00004651"/>
    </source>
</evidence>
<gene>
    <name evidence="9" type="ORF">QQ020_07785</name>
</gene>
<evidence type="ECO:0000256" key="4">
    <source>
        <dbReference type="ARBA" id="ARBA00022989"/>
    </source>
</evidence>
<keyword evidence="2" id="KW-1003">Cell membrane</keyword>
<comment type="caution">
    <text evidence="9">The sequence shown here is derived from an EMBL/GenBank/DDBJ whole genome shotgun (WGS) entry which is preliminary data.</text>
</comment>
<keyword evidence="10" id="KW-1185">Reference proteome</keyword>
<feature type="domain" description="MacB-like periplasmic core" evidence="8">
    <location>
        <begin position="95"/>
        <end position="318"/>
    </location>
</feature>
<feature type="transmembrane region" description="Helical" evidence="6">
    <location>
        <begin position="457"/>
        <end position="482"/>
    </location>
</feature>
<dbReference type="Pfam" id="PF12704">
    <property type="entry name" value="MacB_PCD"/>
    <property type="match status" value="2"/>
</dbReference>
<keyword evidence="3 6" id="KW-0812">Transmembrane</keyword>
<dbReference type="RefSeq" id="WP_346757274.1">
    <property type="nucleotide sequence ID" value="NZ_JAUJEB010000001.1"/>
</dbReference>
<evidence type="ECO:0000313" key="9">
    <source>
        <dbReference type="EMBL" id="MDN5211947.1"/>
    </source>
</evidence>
<evidence type="ECO:0000256" key="3">
    <source>
        <dbReference type="ARBA" id="ARBA00022692"/>
    </source>
</evidence>
<feature type="transmembrane region" description="Helical" evidence="6">
    <location>
        <begin position="414"/>
        <end position="437"/>
    </location>
</feature>
<feature type="transmembrane region" description="Helical" evidence="6">
    <location>
        <begin position="749"/>
        <end position="771"/>
    </location>
</feature>
<keyword evidence="5 6" id="KW-0472">Membrane</keyword>
<feature type="transmembrane region" description="Helical" evidence="6">
    <location>
        <begin position="792"/>
        <end position="815"/>
    </location>
</feature>
<evidence type="ECO:0000259" key="7">
    <source>
        <dbReference type="Pfam" id="PF02687"/>
    </source>
</evidence>
<dbReference type="NCBIfam" id="NF038404">
    <property type="entry name" value="perm_prefix_2"/>
    <property type="match status" value="1"/>
</dbReference>
<feature type="transmembrane region" description="Helical" evidence="6">
    <location>
        <begin position="96"/>
        <end position="116"/>
    </location>
</feature>
<dbReference type="Pfam" id="PF02687">
    <property type="entry name" value="FtsX"/>
    <property type="match status" value="2"/>
</dbReference>
<dbReference type="InterPro" id="IPR047699">
    <property type="entry name" value="Permease_put_prefix"/>
</dbReference>
<evidence type="ECO:0000256" key="5">
    <source>
        <dbReference type="ARBA" id="ARBA00023136"/>
    </source>
</evidence>
<dbReference type="Proteomes" id="UP001172083">
    <property type="component" value="Unassembled WGS sequence"/>
</dbReference>
<dbReference type="InterPro" id="IPR003838">
    <property type="entry name" value="ABC3_permease_C"/>
</dbReference>
<dbReference type="PANTHER" id="PTHR30572:SF18">
    <property type="entry name" value="ABC-TYPE MACROLIDE FAMILY EXPORT SYSTEM PERMEASE COMPONENT 2"/>
    <property type="match status" value="1"/>
</dbReference>
<feature type="transmembrane region" description="Helical" evidence="6">
    <location>
        <begin position="362"/>
        <end position="383"/>
    </location>
</feature>
<feature type="transmembrane region" description="Helical" evidence="6">
    <location>
        <begin position="503"/>
        <end position="525"/>
    </location>
</feature>
<evidence type="ECO:0000256" key="2">
    <source>
        <dbReference type="ARBA" id="ARBA00022475"/>
    </source>
</evidence>
<feature type="domain" description="ABC3 transporter permease C-terminal" evidence="7">
    <location>
        <begin position="369"/>
        <end position="484"/>
    </location>
</feature>
<proteinExistence type="predicted"/>
<feature type="domain" description="ABC3 transporter permease C-terminal" evidence="7">
    <location>
        <begin position="753"/>
        <end position="853"/>
    </location>
</feature>
<evidence type="ECO:0000256" key="6">
    <source>
        <dbReference type="SAM" id="Phobius"/>
    </source>
</evidence>
<protein>
    <submittedName>
        <fullName evidence="9">ABC transporter permease</fullName>
    </submittedName>
</protein>